<dbReference type="InterPro" id="IPR000528">
    <property type="entry name" value="Plant_nsLTP"/>
</dbReference>
<organism evidence="7 8">
    <name type="scientific">Aristolochia fimbriata</name>
    <name type="common">White veined hardy Dutchman's pipe vine</name>
    <dbReference type="NCBI Taxonomy" id="158543"/>
    <lineage>
        <taxon>Eukaryota</taxon>
        <taxon>Viridiplantae</taxon>
        <taxon>Streptophyta</taxon>
        <taxon>Embryophyta</taxon>
        <taxon>Tracheophyta</taxon>
        <taxon>Spermatophyta</taxon>
        <taxon>Magnoliopsida</taxon>
        <taxon>Magnoliidae</taxon>
        <taxon>Piperales</taxon>
        <taxon>Aristolochiaceae</taxon>
        <taxon>Aristolochia</taxon>
    </lineage>
</organism>
<comment type="similarity">
    <text evidence="1 4">Belongs to the plant LTP family.</text>
</comment>
<reference evidence="7 8" key="1">
    <citation type="submission" date="2021-07" db="EMBL/GenBank/DDBJ databases">
        <title>The Aristolochia fimbriata genome: insights into angiosperm evolution, floral development and chemical biosynthesis.</title>
        <authorList>
            <person name="Jiao Y."/>
        </authorList>
    </citation>
    <scope>NUCLEOTIDE SEQUENCE [LARGE SCALE GENOMIC DNA]</scope>
    <source>
        <strain evidence="7">IBCAS-2021</strain>
        <tissue evidence="7">Leaf</tissue>
    </source>
</reference>
<evidence type="ECO:0000256" key="2">
    <source>
        <dbReference type="ARBA" id="ARBA00022448"/>
    </source>
</evidence>
<dbReference type="PRINTS" id="PR00382">
    <property type="entry name" value="LIPIDTRNSFER"/>
</dbReference>
<dbReference type="SUPFAM" id="SSF47699">
    <property type="entry name" value="Bifunctional inhibitor/lipid-transfer protein/seed storage 2S albumin"/>
    <property type="match status" value="1"/>
</dbReference>
<dbReference type="InterPro" id="IPR016140">
    <property type="entry name" value="Bifunc_inhib/LTP/seed_store"/>
</dbReference>
<dbReference type="SMART" id="SM00499">
    <property type="entry name" value="AAI"/>
    <property type="match status" value="1"/>
</dbReference>
<dbReference type="Proteomes" id="UP000825729">
    <property type="component" value="Unassembled WGS sequence"/>
</dbReference>
<evidence type="ECO:0000259" key="6">
    <source>
        <dbReference type="SMART" id="SM00499"/>
    </source>
</evidence>
<protein>
    <recommendedName>
        <fullName evidence="4">Non-specific lipid-transfer protein</fullName>
    </recommendedName>
</protein>
<dbReference type="EMBL" id="JAINDJ010000006">
    <property type="protein sequence ID" value="KAG9443607.1"/>
    <property type="molecule type" value="Genomic_DNA"/>
</dbReference>
<dbReference type="GO" id="GO:0008289">
    <property type="term" value="F:lipid binding"/>
    <property type="evidence" value="ECO:0007669"/>
    <property type="project" value="UniProtKB-KW"/>
</dbReference>
<dbReference type="Gene3D" id="1.10.110.10">
    <property type="entry name" value="Plant lipid-transfer and hydrophobic proteins"/>
    <property type="match status" value="1"/>
</dbReference>
<keyword evidence="5" id="KW-0732">Signal</keyword>
<keyword evidence="4" id="KW-0446">Lipid-binding</keyword>
<evidence type="ECO:0000256" key="1">
    <source>
        <dbReference type="ARBA" id="ARBA00009748"/>
    </source>
</evidence>
<evidence type="ECO:0000313" key="8">
    <source>
        <dbReference type="Proteomes" id="UP000825729"/>
    </source>
</evidence>
<dbReference type="CDD" id="cd01960">
    <property type="entry name" value="nsLTP1"/>
    <property type="match status" value="1"/>
</dbReference>
<sequence length="119" mass="11578">MASSGVLRALACFLLVSAVLGPYAQAAVTCGSVAGAVGQCLGYLRGTGGAPPAGCCSGIRGLKAAANTPADRKTACNCLKSAARGISGLNYGLAAALPGKCGVSIPFKISPSTDCSKVQ</sequence>
<dbReference type="PROSITE" id="PS00597">
    <property type="entry name" value="PLANT_LTP"/>
    <property type="match status" value="1"/>
</dbReference>
<feature type="domain" description="Bifunctional inhibitor/plant lipid transfer protein/seed storage helical" evidence="6">
    <location>
        <begin position="30"/>
        <end position="115"/>
    </location>
</feature>
<dbReference type="FunFam" id="1.10.110.10:FF:000002">
    <property type="entry name" value="Non-specific lipid-transfer protein"/>
    <property type="match status" value="1"/>
</dbReference>
<keyword evidence="8" id="KW-1185">Reference proteome</keyword>
<dbReference type="PANTHER" id="PTHR33076">
    <property type="entry name" value="NON-SPECIFIC LIPID-TRANSFER PROTEIN 2-RELATED"/>
    <property type="match status" value="1"/>
</dbReference>
<feature type="signal peptide" evidence="5">
    <location>
        <begin position="1"/>
        <end position="26"/>
    </location>
</feature>
<comment type="function">
    <text evidence="4">Plant non-specific lipid-transfer proteins transfer phospholipids as well as galactolipids across membranes. May play a role in wax or cutin deposition in the cell walls of expanding epidermal cells and certain secretory tissues.</text>
</comment>
<dbReference type="GO" id="GO:0006869">
    <property type="term" value="P:lipid transport"/>
    <property type="evidence" value="ECO:0007669"/>
    <property type="project" value="InterPro"/>
</dbReference>
<feature type="chain" id="PRO_5043529531" description="Non-specific lipid-transfer protein" evidence="5">
    <location>
        <begin position="27"/>
        <end position="119"/>
    </location>
</feature>
<evidence type="ECO:0000256" key="4">
    <source>
        <dbReference type="RuleBase" id="RU000628"/>
    </source>
</evidence>
<proteinExistence type="inferred from homology"/>
<gene>
    <name evidence="7" type="ORF">H6P81_014947</name>
</gene>
<accession>A0AAV7E7Y7</accession>
<evidence type="ECO:0000256" key="5">
    <source>
        <dbReference type="SAM" id="SignalP"/>
    </source>
</evidence>
<keyword evidence="2 4" id="KW-0813">Transport</keyword>
<name>A0AAV7E7Y7_ARIFI</name>
<keyword evidence="3" id="KW-1015">Disulfide bond</keyword>
<comment type="caution">
    <text evidence="7">The sequence shown here is derived from an EMBL/GenBank/DDBJ whole genome shotgun (WGS) entry which is preliminary data.</text>
</comment>
<dbReference type="InterPro" id="IPR036312">
    <property type="entry name" value="Bifun_inhib/LTP/seed_sf"/>
</dbReference>
<evidence type="ECO:0000256" key="3">
    <source>
        <dbReference type="ARBA" id="ARBA00023157"/>
    </source>
</evidence>
<dbReference type="AlphaFoldDB" id="A0AAV7E7Y7"/>
<evidence type="ECO:0000313" key="7">
    <source>
        <dbReference type="EMBL" id="KAG9443607.1"/>
    </source>
</evidence>
<dbReference type="Pfam" id="PF00234">
    <property type="entry name" value="Tryp_alpha_amyl"/>
    <property type="match status" value="1"/>
</dbReference>